<evidence type="ECO:0000256" key="1">
    <source>
        <dbReference type="ARBA" id="ARBA00004772"/>
    </source>
</evidence>
<comment type="function">
    <text evidence="6 9">Catalyzes cyclization of the linear tetrapyrrole, hydroxymethylbilane, to the macrocyclic uroporphyrinogen III.</text>
</comment>
<proteinExistence type="inferred from homology"/>
<keyword evidence="4 9" id="KW-0456">Lyase</keyword>
<comment type="catalytic activity">
    <reaction evidence="8 9">
        <text>hydroxymethylbilane = uroporphyrinogen III + H2O</text>
        <dbReference type="Rhea" id="RHEA:18965"/>
        <dbReference type="ChEBI" id="CHEBI:15377"/>
        <dbReference type="ChEBI" id="CHEBI:57308"/>
        <dbReference type="ChEBI" id="CHEBI:57845"/>
        <dbReference type="EC" id="4.2.1.75"/>
    </reaction>
</comment>
<evidence type="ECO:0000313" key="11">
    <source>
        <dbReference type="EMBL" id="MBP1968812.1"/>
    </source>
</evidence>
<comment type="caution">
    <text evidence="11">The sequence shown here is derived from an EMBL/GenBank/DDBJ whole genome shotgun (WGS) entry which is preliminary data.</text>
</comment>
<evidence type="ECO:0000259" key="10">
    <source>
        <dbReference type="Pfam" id="PF02602"/>
    </source>
</evidence>
<comment type="similarity">
    <text evidence="2 9">Belongs to the uroporphyrinogen-III synthase family.</text>
</comment>
<evidence type="ECO:0000256" key="5">
    <source>
        <dbReference type="ARBA" id="ARBA00023244"/>
    </source>
</evidence>
<dbReference type="Proteomes" id="UP001519345">
    <property type="component" value="Unassembled WGS sequence"/>
</dbReference>
<dbReference type="SUPFAM" id="SSF69618">
    <property type="entry name" value="HemD-like"/>
    <property type="match status" value="1"/>
</dbReference>
<keyword evidence="12" id="KW-1185">Reference proteome</keyword>
<name>A0ABS4ICZ3_9BACI</name>
<evidence type="ECO:0000256" key="6">
    <source>
        <dbReference type="ARBA" id="ARBA00037589"/>
    </source>
</evidence>
<evidence type="ECO:0000313" key="12">
    <source>
        <dbReference type="Proteomes" id="UP001519345"/>
    </source>
</evidence>
<dbReference type="InterPro" id="IPR036108">
    <property type="entry name" value="4pyrrol_syn_uPrphyn_synt_sf"/>
</dbReference>
<reference evidence="11 12" key="1">
    <citation type="submission" date="2021-03" db="EMBL/GenBank/DDBJ databases">
        <title>Genomic Encyclopedia of Type Strains, Phase IV (KMG-IV): sequencing the most valuable type-strain genomes for metagenomic binning, comparative biology and taxonomic classification.</title>
        <authorList>
            <person name="Goeker M."/>
        </authorList>
    </citation>
    <scope>NUCLEOTIDE SEQUENCE [LARGE SCALE GENOMIC DNA]</scope>
    <source>
        <strain evidence="11 12">DSM 25609</strain>
    </source>
</reference>
<dbReference type="Gene3D" id="3.40.50.10090">
    <property type="match status" value="2"/>
</dbReference>
<protein>
    <recommendedName>
        <fullName evidence="7 9">Uroporphyrinogen-III synthase</fullName>
        <ecNumber evidence="3 9">4.2.1.75</ecNumber>
    </recommendedName>
</protein>
<feature type="domain" description="Tetrapyrrole biosynthesis uroporphyrinogen III synthase" evidence="10">
    <location>
        <begin position="21"/>
        <end position="244"/>
    </location>
</feature>
<dbReference type="GO" id="GO:0004852">
    <property type="term" value="F:uroporphyrinogen-III synthase activity"/>
    <property type="evidence" value="ECO:0007669"/>
    <property type="project" value="UniProtKB-EC"/>
</dbReference>
<evidence type="ECO:0000256" key="7">
    <source>
        <dbReference type="ARBA" id="ARBA00040167"/>
    </source>
</evidence>
<gene>
    <name evidence="11" type="ORF">J2Z83_000906</name>
</gene>
<dbReference type="PANTHER" id="PTHR38042">
    <property type="entry name" value="UROPORPHYRINOGEN-III SYNTHASE, CHLOROPLASTIC"/>
    <property type="match status" value="1"/>
</dbReference>
<evidence type="ECO:0000256" key="4">
    <source>
        <dbReference type="ARBA" id="ARBA00023239"/>
    </source>
</evidence>
<dbReference type="EMBL" id="JAGGKX010000003">
    <property type="protein sequence ID" value="MBP1968812.1"/>
    <property type="molecule type" value="Genomic_DNA"/>
</dbReference>
<organism evidence="11 12">
    <name type="scientific">Virgibacillus natechei</name>
    <dbReference type="NCBI Taxonomy" id="1216297"/>
    <lineage>
        <taxon>Bacteria</taxon>
        <taxon>Bacillati</taxon>
        <taxon>Bacillota</taxon>
        <taxon>Bacilli</taxon>
        <taxon>Bacillales</taxon>
        <taxon>Bacillaceae</taxon>
        <taxon>Virgibacillus</taxon>
    </lineage>
</organism>
<evidence type="ECO:0000256" key="8">
    <source>
        <dbReference type="ARBA" id="ARBA00048617"/>
    </source>
</evidence>
<dbReference type="EC" id="4.2.1.75" evidence="3 9"/>
<dbReference type="RefSeq" id="WP_209462032.1">
    <property type="nucleotide sequence ID" value="NZ_CP110224.1"/>
</dbReference>
<evidence type="ECO:0000256" key="2">
    <source>
        <dbReference type="ARBA" id="ARBA00008133"/>
    </source>
</evidence>
<keyword evidence="5 9" id="KW-0627">Porphyrin biosynthesis</keyword>
<evidence type="ECO:0000256" key="9">
    <source>
        <dbReference type="RuleBase" id="RU366031"/>
    </source>
</evidence>
<dbReference type="InterPro" id="IPR039793">
    <property type="entry name" value="UROS/Hem4"/>
</dbReference>
<dbReference type="InterPro" id="IPR003754">
    <property type="entry name" value="4pyrrol_synth_uPrphyn_synth"/>
</dbReference>
<comment type="pathway">
    <text evidence="1 9">Porphyrin-containing compound metabolism; protoporphyrin-IX biosynthesis; coproporphyrinogen-III from 5-aminolevulinate: step 3/4.</text>
</comment>
<sequence>MPNSLHGKKILITREARQANEFTEKVLKYGGKPIEVPLLKLTGKNHTDNRRFFQDLTMYEWIFFTSTNGVHYFFQLASEYQIDTGVLKDKKLAVVGHKTGNVLKTYGFTADFIPTTYNATVMASEFLNRYTVDNPILLVRGNRSRDVIPVEFSKHGVAYDSMEVYEITYNYQMTERLNAVSRDYDIDFITFTSPSTVEAFTEMTMVHSGNEVCVCIGTTTEMRARELGFTTIITAEEFTIDGMLTCISEFIAQKGL</sequence>
<dbReference type="PANTHER" id="PTHR38042:SF1">
    <property type="entry name" value="UROPORPHYRINOGEN-III SYNTHASE, CHLOROPLASTIC"/>
    <property type="match status" value="1"/>
</dbReference>
<evidence type="ECO:0000256" key="3">
    <source>
        <dbReference type="ARBA" id="ARBA00013109"/>
    </source>
</evidence>
<dbReference type="Pfam" id="PF02602">
    <property type="entry name" value="HEM4"/>
    <property type="match status" value="1"/>
</dbReference>
<dbReference type="CDD" id="cd06578">
    <property type="entry name" value="HemD"/>
    <property type="match status" value="1"/>
</dbReference>
<accession>A0ABS4ICZ3</accession>